<evidence type="ECO:0000313" key="5">
    <source>
        <dbReference type="RefSeq" id="XP_053541702.1"/>
    </source>
</evidence>
<evidence type="ECO:0000313" key="3">
    <source>
        <dbReference type="Proteomes" id="UP000221080"/>
    </source>
</evidence>
<keyword evidence="2" id="KW-1133">Transmembrane helix</keyword>
<reference evidence="3" key="1">
    <citation type="journal article" date="2016" name="Nat. Commun.">
        <title>The channel catfish genome sequence provides insights into the evolution of scale formation in teleosts.</title>
        <authorList>
            <person name="Liu Z."/>
            <person name="Liu S."/>
            <person name="Yao J."/>
            <person name="Bao L."/>
            <person name="Zhang J."/>
            <person name="Li Y."/>
            <person name="Jiang C."/>
            <person name="Sun L."/>
            <person name="Wang R."/>
            <person name="Zhang Y."/>
            <person name="Zhou T."/>
            <person name="Zeng Q."/>
            <person name="Fu Q."/>
            <person name="Gao S."/>
            <person name="Li N."/>
            <person name="Koren S."/>
            <person name="Jiang Y."/>
            <person name="Zimin A."/>
            <person name="Xu P."/>
            <person name="Phillippy A.M."/>
            <person name="Geng X."/>
            <person name="Song L."/>
            <person name="Sun F."/>
            <person name="Li C."/>
            <person name="Wang X."/>
            <person name="Chen A."/>
            <person name="Jin Y."/>
            <person name="Yuan Z."/>
            <person name="Yang Y."/>
            <person name="Tan S."/>
            <person name="Peatman E."/>
            <person name="Lu J."/>
            <person name="Qin Z."/>
            <person name="Dunham R."/>
            <person name="Li Z."/>
            <person name="Sonstegard T."/>
            <person name="Feng J."/>
            <person name="Danzmann R.G."/>
            <person name="Schroeder S."/>
            <person name="Scheffler B."/>
            <person name="Duke M.V."/>
            <person name="Ballard L."/>
            <person name="Kucuktas H."/>
            <person name="Kaltenboeck L."/>
            <person name="Liu H."/>
            <person name="Armbruster J."/>
            <person name="Xie Y."/>
            <person name="Kirby M.L."/>
            <person name="Tian Y."/>
            <person name="Flanagan M.E."/>
            <person name="Mu W."/>
            <person name="Waldbieser G.C."/>
        </authorList>
    </citation>
    <scope>NUCLEOTIDE SEQUENCE [LARGE SCALE GENOMIC DNA]</scope>
    <source>
        <strain evidence="3">SDA103</strain>
    </source>
</reference>
<feature type="compositionally biased region" description="Basic and acidic residues" evidence="1">
    <location>
        <begin position="144"/>
        <end position="158"/>
    </location>
</feature>
<protein>
    <submittedName>
        <fullName evidence="4">Uncharacterized protein LOC128634917 isoform X1</fullName>
    </submittedName>
    <submittedName>
        <fullName evidence="5">Uncharacterized protein LOC128634917 isoform X2</fullName>
    </submittedName>
</protein>
<dbReference type="RefSeq" id="XP_053541702.1">
    <property type="nucleotide sequence ID" value="XM_053685727.1"/>
</dbReference>
<dbReference type="AlphaFoldDB" id="A0A9F7RGE5"/>
<keyword evidence="3" id="KW-1185">Reference proteome</keyword>
<feature type="compositionally biased region" description="Basic and acidic residues" evidence="1">
    <location>
        <begin position="66"/>
        <end position="109"/>
    </location>
</feature>
<evidence type="ECO:0000313" key="4">
    <source>
        <dbReference type="RefSeq" id="XP_053541701.1"/>
    </source>
</evidence>
<evidence type="ECO:0000256" key="2">
    <source>
        <dbReference type="SAM" id="Phobius"/>
    </source>
</evidence>
<evidence type="ECO:0000256" key="1">
    <source>
        <dbReference type="SAM" id="MobiDB-lite"/>
    </source>
</evidence>
<keyword evidence="2" id="KW-0472">Membrane</keyword>
<gene>
    <name evidence="4 5" type="primary">LOC128634917</name>
</gene>
<accession>A0A9F7RGE5</accession>
<reference evidence="4 5" key="2">
    <citation type="submission" date="2025-04" db="UniProtKB">
        <authorList>
            <consortium name="RefSeq"/>
        </authorList>
    </citation>
    <scope>IDENTIFICATION</scope>
    <source>
        <tissue evidence="4 5">Blood</tissue>
    </source>
</reference>
<feature type="compositionally biased region" description="Basic and acidic residues" evidence="1">
    <location>
        <begin position="123"/>
        <end position="133"/>
    </location>
</feature>
<organism evidence="3 4">
    <name type="scientific">Ictalurus punctatus</name>
    <name type="common">Channel catfish</name>
    <name type="synonym">Silurus punctatus</name>
    <dbReference type="NCBI Taxonomy" id="7998"/>
    <lineage>
        <taxon>Eukaryota</taxon>
        <taxon>Metazoa</taxon>
        <taxon>Chordata</taxon>
        <taxon>Craniata</taxon>
        <taxon>Vertebrata</taxon>
        <taxon>Euteleostomi</taxon>
        <taxon>Actinopterygii</taxon>
        <taxon>Neopterygii</taxon>
        <taxon>Teleostei</taxon>
        <taxon>Ostariophysi</taxon>
        <taxon>Siluriformes</taxon>
        <taxon>Ictaluridae</taxon>
        <taxon>Ictalurus</taxon>
    </lineage>
</organism>
<dbReference type="GeneID" id="128634917"/>
<dbReference type="RefSeq" id="XP_053541701.1">
    <property type="nucleotide sequence ID" value="XM_053685726.1"/>
</dbReference>
<feature type="region of interest" description="Disordered" evidence="1">
    <location>
        <begin position="58"/>
        <end position="158"/>
    </location>
</feature>
<dbReference type="OrthoDB" id="10600189at2759"/>
<sequence length="242" mass="27805">MMNPRVWQHVILCSSFPRTFLLKPNPNDPTSVWRRQRTMLVLTLTALVLCITVHTAECDSNEDDSGERKTSVNHNKHEEQDEKVNHSKHEEQDDKVNHNKHEEQDDKEKHKQKKKTNKPVNHSKHEEQDDKEKHKQKRKTNKPVLEKHNKHEEQDDKGPSAPLLIIAATLAGFGLVMILWKGTVQTQSPKPCITEHHYETIEDTPPAPAPGSEKQCKTVYALADHPAKLKIYPVSHSKHTPV</sequence>
<dbReference type="KEGG" id="ipu:128634917"/>
<feature type="transmembrane region" description="Helical" evidence="2">
    <location>
        <begin position="161"/>
        <end position="180"/>
    </location>
</feature>
<name>A0A9F7RGE5_ICTPU</name>
<proteinExistence type="predicted"/>
<dbReference type="Proteomes" id="UP000221080">
    <property type="component" value="Chromosome 14"/>
</dbReference>
<keyword evidence="2" id="KW-0812">Transmembrane</keyword>